<dbReference type="RefSeq" id="WP_413782169.1">
    <property type="nucleotide sequence ID" value="NZ_JAUOZS010000001.1"/>
</dbReference>
<evidence type="ECO:0000313" key="1">
    <source>
        <dbReference type="EMBL" id="MDT8903722.1"/>
    </source>
</evidence>
<sequence>MKVVMIIDKELPVGLIANTAAVLGASLGRMVDGLVGGDLQDADGNLHRGITTMNIPILGGTKEQIRSIRARLYDEEYAAVATVDFNAIAQRSLDYCDYGRSLASAGGDGLSYLGICLYGPQKKVSSLTGSIGLLR</sequence>
<dbReference type="PIRSF" id="PIRSF033736">
    <property type="entry name" value="UCP033763"/>
    <property type="match status" value="1"/>
</dbReference>
<keyword evidence="2" id="KW-1185">Reference proteome</keyword>
<comment type="caution">
    <text evidence="1">The sequence shown here is derived from an EMBL/GenBank/DDBJ whole genome shotgun (WGS) entry which is preliminary data.</text>
</comment>
<dbReference type="Pfam" id="PF09391">
    <property type="entry name" value="DUF2000"/>
    <property type="match status" value="1"/>
</dbReference>
<dbReference type="InterPro" id="IPR017021">
    <property type="entry name" value="UCP033763"/>
</dbReference>
<dbReference type="EMBL" id="JAUOZS010000001">
    <property type="protein sequence ID" value="MDT8903722.1"/>
    <property type="molecule type" value="Genomic_DNA"/>
</dbReference>
<dbReference type="SUPFAM" id="SSF102462">
    <property type="entry name" value="Peptidyl-tRNA hydrolase II"/>
    <property type="match status" value="1"/>
</dbReference>
<dbReference type="Proteomes" id="UP001254848">
    <property type="component" value="Unassembled WGS sequence"/>
</dbReference>
<name>A0ABU3P4W7_9FIRM</name>
<protein>
    <submittedName>
        <fullName evidence="1">DUF2000 domain-containing protein</fullName>
    </submittedName>
</protein>
<accession>A0ABU3P4W7</accession>
<dbReference type="Gene3D" id="3.40.1490.10">
    <property type="entry name" value="Bit1"/>
    <property type="match status" value="1"/>
</dbReference>
<evidence type="ECO:0000313" key="2">
    <source>
        <dbReference type="Proteomes" id="UP001254848"/>
    </source>
</evidence>
<reference evidence="1 2" key="1">
    <citation type="submission" date="2023-07" db="EMBL/GenBank/DDBJ databases">
        <title>The novel representative of Negativicutes class, Anaeroselena agilis gen. nov. sp. nov.</title>
        <authorList>
            <person name="Prokofeva M.I."/>
            <person name="Elcheninov A.G."/>
            <person name="Klyukina A."/>
            <person name="Kublanov I.V."/>
            <person name="Frolov E.N."/>
            <person name="Podosokorskaya O.A."/>
        </authorList>
    </citation>
    <scope>NUCLEOTIDE SEQUENCE [LARGE SCALE GENOMIC DNA]</scope>
    <source>
        <strain evidence="1 2">4137-cl</strain>
    </source>
</reference>
<gene>
    <name evidence="1" type="ORF">Q4T40_21040</name>
</gene>
<dbReference type="InterPro" id="IPR023476">
    <property type="entry name" value="Pep_tRNA_hydro_II_dom_sf"/>
</dbReference>
<organism evidence="1 2">
    <name type="scientific">Anaeroselena agilis</name>
    <dbReference type="NCBI Taxonomy" id="3063788"/>
    <lineage>
        <taxon>Bacteria</taxon>
        <taxon>Bacillati</taxon>
        <taxon>Bacillota</taxon>
        <taxon>Negativicutes</taxon>
        <taxon>Acetonemataceae</taxon>
        <taxon>Anaeroselena</taxon>
    </lineage>
</organism>
<proteinExistence type="predicted"/>
<dbReference type="InterPro" id="IPR018988">
    <property type="entry name" value="DUF2000"/>
</dbReference>